<dbReference type="RefSeq" id="WP_046007023.1">
    <property type="nucleotide sequence ID" value="NZ_JXYA01000062.1"/>
</dbReference>
<comment type="caution">
    <text evidence="1">The sequence shown here is derived from an EMBL/GenBank/DDBJ whole genome shotgun (WGS) entry which is preliminary data.</text>
</comment>
<keyword evidence="2" id="KW-1185">Reference proteome</keyword>
<sequence>MSEVTPNKEERTFLINARGFQVPLDKIAPQDIEKHDLVTRVVGDAEALSELHDEFKRKVFGDVNEFVAELAHKYNVEVGGAKGNVTLTSYDVKHKVEVGVADQITFGPEINVAKELIDKVINEKLESLGEDQLLRDVTQDAFSTNSDGNYNKARIMALRKYRMASDSEDWTAAMQALDDAIILSSTKTYVRFYKRNAQGGWVHIPLVSKSL</sequence>
<evidence type="ECO:0000313" key="1">
    <source>
        <dbReference type="EMBL" id="KJZ05789.1"/>
    </source>
</evidence>
<dbReference type="InterPro" id="IPR021505">
    <property type="entry name" value="Phage_B3_Orf6"/>
</dbReference>
<dbReference type="EMBL" id="JXYA01000062">
    <property type="protein sequence ID" value="KJZ05789.1"/>
    <property type="molecule type" value="Genomic_DNA"/>
</dbReference>
<organism evidence="1 2">
    <name type="scientific">Pseudoalteromonas rubra</name>
    <dbReference type="NCBI Taxonomy" id="43658"/>
    <lineage>
        <taxon>Bacteria</taxon>
        <taxon>Pseudomonadati</taxon>
        <taxon>Pseudomonadota</taxon>
        <taxon>Gammaproteobacteria</taxon>
        <taxon>Alteromonadales</taxon>
        <taxon>Pseudoalteromonadaceae</taxon>
        <taxon>Pseudoalteromonas</taxon>
    </lineage>
</organism>
<gene>
    <name evidence="1" type="ORF">TW77_21545</name>
</gene>
<protein>
    <recommendedName>
        <fullName evidence="3">Sulfate transporter</fullName>
    </recommendedName>
</protein>
<dbReference type="AlphaFoldDB" id="A0A0F4QEX8"/>
<accession>A0A0F4QEX8</accession>
<dbReference type="Pfam" id="PF11363">
    <property type="entry name" value="DUF3164"/>
    <property type="match status" value="1"/>
</dbReference>
<reference evidence="1 2" key="1">
    <citation type="journal article" date="2015" name="BMC Genomics">
        <title>Genome mining reveals unlocked bioactive potential of marine Gram-negative bacteria.</title>
        <authorList>
            <person name="Machado H."/>
            <person name="Sonnenschein E.C."/>
            <person name="Melchiorsen J."/>
            <person name="Gram L."/>
        </authorList>
    </citation>
    <scope>NUCLEOTIDE SEQUENCE [LARGE SCALE GENOMIC DNA]</scope>
    <source>
        <strain evidence="1 2">S2471</strain>
    </source>
</reference>
<proteinExistence type="predicted"/>
<dbReference type="OrthoDB" id="7554786at2"/>
<evidence type="ECO:0008006" key="3">
    <source>
        <dbReference type="Google" id="ProtNLM"/>
    </source>
</evidence>
<evidence type="ECO:0000313" key="2">
    <source>
        <dbReference type="Proteomes" id="UP000033452"/>
    </source>
</evidence>
<name>A0A0F4QEX8_9GAMM</name>
<dbReference type="PATRIC" id="fig|43658.5.peg.4541"/>
<dbReference type="Proteomes" id="UP000033452">
    <property type="component" value="Unassembled WGS sequence"/>
</dbReference>